<name>Q6LIQ8_PHOPR</name>
<evidence type="ECO:0000256" key="1">
    <source>
        <dbReference type="SAM" id="MobiDB-lite"/>
    </source>
</evidence>
<proteinExistence type="predicted"/>
<sequence>MLMLPLNDFLYVAGAVQPADKTKNNQAAYDSGFLGFHFCGPQLEGVNLPLDVNAVWELNRVNRDTAFFANKQKAHTASLPRYNAKHLREAAARSDENNRLVQGRKSPTHPQQAALDRILRQERKLQRGDTVLSSTEAFYNHDTLYELAETNETKPLSTVRLMNRNWSNQYRVLHHTQTRPSAAPEAQSGERYTEKLTQRVVTKIFESGAYVAACHDGFTTFLTPTFSSEQREKIFSGETTIGKEVSRFLDGIKKMYQRGWHGIDTNSEPFELEPIEKPFHYIWVAECPANDDGEPNPHVHILLQWTVEREYFEAWASRIENIWGHGFAKLEKIRHTQAAGSYIIKAVGYAAKGGNANQGLIKGNRYNIARCSRAPGWDCLASFEAGNMAAIIKELGYKLEQWRKPIDRFIRRLQKKHDQTIKAKAIAKQAKKPKEVQQRLSARLAKIEHQMRASRDQLKSRGVYASTKNIYCASFDGEQAEEKAFDFLLWAAGARGWSMESKSDDDSYRQTVNEAKQLARIEYASKYERFKEKRAYWQSVLNDPLVPNETDNEAELAKSMLIREQYETQALAA</sequence>
<dbReference type="Pfam" id="PF23343">
    <property type="entry name" value="REP_ORF2-G2P"/>
    <property type="match status" value="1"/>
</dbReference>
<keyword evidence="4" id="KW-1185">Reference proteome</keyword>
<reference evidence="4" key="1">
    <citation type="journal article" date="2005" name="Science">
        <title>Life at depth: Photobacterium profundum genome sequence and expression analysis.</title>
        <authorList>
            <person name="Vezzi A."/>
            <person name="Campanaro S."/>
            <person name="D'Angelo M."/>
            <person name="Simonato F."/>
            <person name="Vitulo N."/>
            <person name="Lauro F.M."/>
            <person name="Cestaro A."/>
            <person name="Malacrida G."/>
            <person name="Simionati B."/>
            <person name="Cannata N."/>
            <person name="Romualdi C."/>
            <person name="Bartlett D.H."/>
            <person name="Valle G."/>
        </authorList>
    </citation>
    <scope>NUCLEOTIDE SEQUENCE [LARGE SCALE GENOMIC DNA]</scope>
    <source>
        <strain evidence="4">ATCC BAA-1253 / SS9</strain>
    </source>
</reference>
<organism evidence="3 4">
    <name type="scientific">Photobacterium profundum (strain SS9)</name>
    <dbReference type="NCBI Taxonomy" id="298386"/>
    <lineage>
        <taxon>Bacteria</taxon>
        <taxon>Pseudomonadati</taxon>
        <taxon>Pseudomonadota</taxon>
        <taxon>Gammaproteobacteria</taxon>
        <taxon>Vibrionales</taxon>
        <taxon>Vibrionaceae</taxon>
        <taxon>Photobacterium</taxon>
    </lineage>
</organism>
<evidence type="ECO:0000259" key="2">
    <source>
        <dbReference type="Pfam" id="PF23343"/>
    </source>
</evidence>
<dbReference type="EMBL" id="CR378678">
    <property type="protein sequence ID" value="CAG22822.1"/>
    <property type="molecule type" value="Genomic_DNA"/>
</dbReference>
<feature type="domain" description="Replication-associated protein ORF2/G2P" evidence="2">
    <location>
        <begin position="220"/>
        <end position="345"/>
    </location>
</feature>
<feature type="region of interest" description="Disordered" evidence="1">
    <location>
        <begin position="92"/>
        <end position="113"/>
    </location>
</feature>
<gene>
    <name evidence="3" type="ordered locus">PBPRB0950</name>
</gene>
<dbReference type="KEGG" id="ppr:PBPRB0950"/>
<dbReference type="eggNOG" id="ENOG502ZAGW">
    <property type="taxonomic scope" value="Bacteria"/>
</dbReference>
<evidence type="ECO:0000313" key="3">
    <source>
        <dbReference type="EMBL" id="CAG22822.1"/>
    </source>
</evidence>
<dbReference type="HOGENOM" id="CLU_414434_0_0_6"/>
<evidence type="ECO:0000313" key="4">
    <source>
        <dbReference type="Proteomes" id="UP000000593"/>
    </source>
</evidence>
<protein>
    <recommendedName>
        <fullName evidence="2">Replication-associated protein ORF2/G2P domain-containing protein</fullName>
    </recommendedName>
</protein>
<dbReference type="InterPro" id="IPR056906">
    <property type="entry name" value="ORF2/G2P_dom"/>
</dbReference>
<dbReference type="Proteomes" id="UP000000593">
    <property type="component" value="Chromosome 2"/>
</dbReference>
<dbReference type="STRING" id="298386.PBPRB0950"/>
<dbReference type="AlphaFoldDB" id="Q6LIQ8"/>
<accession>Q6LIQ8</accession>